<dbReference type="PROSITE" id="PS51318">
    <property type="entry name" value="TAT"/>
    <property type="match status" value="1"/>
</dbReference>
<evidence type="ECO:0000313" key="2">
    <source>
        <dbReference type="Proteomes" id="UP001597351"/>
    </source>
</evidence>
<organism evidence="1 2">
    <name type="scientific">Nocardioides aestuarii</name>
    <dbReference type="NCBI Taxonomy" id="252231"/>
    <lineage>
        <taxon>Bacteria</taxon>
        <taxon>Bacillati</taxon>
        <taxon>Actinomycetota</taxon>
        <taxon>Actinomycetes</taxon>
        <taxon>Propionibacteriales</taxon>
        <taxon>Nocardioidaceae</taxon>
        <taxon>Nocardioides</taxon>
    </lineage>
</organism>
<evidence type="ECO:0000313" key="1">
    <source>
        <dbReference type="EMBL" id="MFD1947911.1"/>
    </source>
</evidence>
<comment type="caution">
    <text evidence="1">The sequence shown here is derived from an EMBL/GenBank/DDBJ whole genome shotgun (WGS) entry which is preliminary data.</text>
</comment>
<dbReference type="Proteomes" id="UP001597351">
    <property type="component" value="Unassembled WGS sequence"/>
</dbReference>
<sequence>MSRRNALRLAGGAVGAGVVGTTTLAGGGALAETLAGSEARRRQRTGLKAVLRRGTPLIGMSTPNDLWAQKVEQVGPGLTARRIYADLARGPESQLRTIEQAHRDGMLPVVSYKVGGDIEGAARGDWNRVAQQAADRLAAFNKPTAVAFWHEPYTDMSPRQFVRANRQILPHFKQGRLRVGPILNGFLLDRQEDVMDQFATDRMLRLWDWFGIDTYQGGTADNPGPMAPGDRIKALRRYLRRRGHRHMPIGVGEYNGHSAETVASAGEALLSTHRVWFGCIWNSTDERDWRLDGARLRAFQRTLEDPRAM</sequence>
<proteinExistence type="predicted"/>
<dbReference type="Gene3D" id="3.20.20.80">
    <property type="entry name" value="Glycosidases"/>
    <property type="match status" value="1"/>
</dbReference>
<keyword evidence="2" id="KW-1185">Reference proteome</keyword>
<dbReference type="RefSeq" id="WP_379189780.1">
    <property type="nucleotide sequence ID" value="NZ_JBHUGD010000003.1"/>
</dbReference>
<dbReference type="EMBL" id="JBHUGD010000003">
    <property type="protein sequence ID" value="MFD1947911.1"/>
    <property type="molecule type" value="Genomic_DNA"/>
</dbReference>
<protein>
    <recommendedName>
        <fullName evidence="3">GH26 domain-containing protein</fullName>
    </recommendedName>
</protein>
<dbReference type="SUPFAM" id="SSF51445">
    <property type="entry name" value="(Trans)glycosidases"/>
    <property type="match status" value="1"/>
</dbReference>
<dbReference type="InterPro" id="IPR017853">
    <property type="entry name" value="GH"/>
</dbReference>
<gene>
    <name evidence="1" type="ORF">ACFSDE_14015</name>
</gene>
<accession>A0ABW4TQI9</accession>
<name>A0ABW4TQI9_9ACTN</name>
<dbReference type="InterPro" id="IPR006311">
    <property type="entry name" value="TAT_signal"/>
</dbReference>
<reference evidence="2" key="1">
    <citation type="journal article" date="2019" name="Int. J. Syst. Evol. Microbiol.">
        <title>The Global Catalogue of Microorganisms (GCM) 10K type strain sequencing project: providing services to taxonomists for standard genome sequencing and annotation.</title>
        <authorList>
            <consortium name="The Broad Institute Genomics Platform"/>
            <consortium name="The Broad Institute Genome Sequencing Center for Infectious Disease"/>
            <person name="Wu L."/>
            <person name="Ma J."/>
        </authorList>
    </citation>
    <scope>NUCLEOTIDE SEQUENCE [LARGE SCALE GENOMIC DNA]</scope>
    <source>
        <strain evidence="2">CGMCC 1.12477</strain>
    </source>
</reference>
<evidence type="ECO:0008006" key="3">
    <source>
        <dbReference type="Google" id="ProtNLM"/>
    </source>
</evidence>